<dbReference type="SUPFAM" id="SSF103473">
    <property type="entry name" value="MFS general substrate transporter"/>
    <property type="match status" value="1"/>
</dbReference>
<comment type="caution">
    <text evidence="7">The sequence shown here is derived from an EMBL/GenBank/DDBJ whole genome shotgun (WGS) entry which is preliminary data.</text>
</comment>
<dbReference type="PROSITE" id="PS50850">
    <property type="entry name" value="MFS"/>
    <property type="match status" value="1"/>
</dbReference>
<feature type="transmembrane region" description="Helical" evidence="5">
    <location>
        <begin position="82"/>
        <end position="102"/>
    </location>
</feature>
<evidence type="ECO:0000256" key="4">
    <source>
        <dbReference type="ARBA" id="ARBA00023136"/>
    </source>
</evidence>
<dbReference type="PANTHER" id="PTHR48021:SF1">
    <property type="entry name" value="GH07001P-RELATED"/>
    <property type="match status" value="1"/>
</dbReference>
<dbReference type="PANTHER" id="PTHR48021">
    <property type="match status" value="1"/>
</dbReference>
<keyword evidence="8" id="KW-1185">Reference proteome</keyword>
<keyword evidence="2 5" id="KW-0812">Transmembrane</keyword>
<comment type="subcellular location">
    <subcellularLocation>
        <location evidence="1">Membrane</location>
        <topology evidence="1">Multi-pass membrane protein</topology>
    </subcellularLocation>
</comment>
<dbReference type="InterPro" id="IPR005828">
    <property type="entry name" value="MFS_sugar_transport-like"/>
</dbReference>
<dbReference type="AlphaFoldDB" id="A0AAE1QFP0"/>
<evidence type="ECO:0000256" key="1">
    <source>
        <dbReference type="ARBA" id="ARBA00004141"/>
    </source>
</evidence>
<gene>
    <name evidence="7" type="ORF">Pmani_004026</name>
</gene>
<evidence type="ECO:0000256" key="3">
    <source>
        <dbReference type="ARBA" id="ARBA00022989"/>
    </source>
</evidence>
<keyword evidence="3 5" id="KW-1133">Transmembrane helix</keyword>
<organism evidence="7 8">
    <name type="scientific">Petrolisthes manimaculis</name>
    <dbReference type="NCBI Taxonomy" id="1843537"/>
    <lineage>
        <taxon>Eukaryota</taxon>
        <taxon>Metazoa</taxon>
        <taxon>Ecdysozoa</taxon>
        <taxon>Arthropoda</taxon>
        <taxon>Crustacea</taxon>
        <taxon>Multicrustacea</taxon>
        <taxon>Malacostraca</taxon>
        <taxon>Eumalacostraca</taxon>
        <taxon>Eucarida</taxon>
        <taxon>Decapoda</taxon>
        <taxon>Pleocyemata</taxon>
        <taxon>Anomura</taxon>
        <taxon>Galatheoidea</taxon>
        <taxon>Porcellanidae</taxon>
        <taxon>Petrolisthes</taxon>
    </lineage>
</organism>
<dbReference type="Pfam" id="PF00083">
    <property type="entry name" value="Sugar_tr"/>
    <property type="match status" value="2"/>
</dbReference>
<dbReference type="Gene3D" id="1.20.1250.20">
    <property type="entry name" value="MFS general substrate transporter like domains"/>
    <property type="match status" value="2"/>
</dbReference>
<dbReference type="InterPro" id="IPR050549">
    <property type="entry name" value="MFS_Trehalose_Transporter"/>
</dbReference>
<proteinExistence type="predicted"/>
<dbReference type="GO" id="GO:0016020">
    <property type="term" value="C:membrane"/>
    <property type="evidence" value="ECO:0007669"/>
    <property type="project" value="UniProtKB-SubCell"/>
</dbReference>
<protein>
    <recommendedName>
        <fullName evidence="6">Major facilitator superfamily (MFS) profile domain-containing protein</fullName>
    </recommendedName>
</protein>
<reference evidence="7" key="1">
    <citation type="submission" date="2023-11" db="EMBL/GenBank/DDBJ databases">
        <title>Genome assemblies of two species of porcelain crab, Petrolisthes cinctipes and Petrolisthes manimaculis (Anomura: Porcellanidae).</title>
        <authorList>
            <person name="Angst P."/>
        </authorList>
    </citation>
    <scope>NUCLEOTIDE SEQUENCE</scope>
    <source>
        <strain evidence="7">PB745_02</strain>
        <tissue evidence="7">Gill</tissue>
    </source>
</reference>
<name>A0AAE1QFP0_9EUCA</name>
<dbReference type="EMBL" id="JAWZYT010000282">
    <property type="protein sequence ID" value="KAK4325390.1"/>
    <property type="molecule type" value="Genomic_DNA"/>
</dbReference>
<evidence type="ECO:0000256" key="2">
    <source>
        <dbReference type="ARBA" id="ARBA00022692"/>
    </source>
</evidence>
<accession>A0AAE1QFP0</accession>
<dbReference type="GO" id="GO:0022857">
    <property type="term" value="F:transmembrane transporter activity"/>
    <property type="evidence" value="ECO:0007669"/>
    <property type="project" value="InterPro"/>
</dbReference>
<dbReference type="Proteomes" id="UP001292094">
    <property type="component" value="Unassembled WGS sequence"/>
</dbReference>
<dbReference type="InterPro" id="IPR036259">
    <property type="entry name" value="MFS_trans_sf"/>
</dbReference>
<feature type="domain" description="Major facilitator superfamily (MFS) profile" evidence="6">
    <location>
        <begin position="1"/>
        <end position="160"/>
    </location>
</feature>
<dbReference type="InterPro" id="IPR020846">
    <property type="entry name" value="MFS_dom"/>
</dbReference>
<evidence type="ECO:0000256" key="5">
    <source>
        <dbReference type="SAM" id="Phobius"/>
    </source>
</evidence>
<evidence type="ECO:0000313" key="8">
    <source>
        <dbReference type="Proteomes" id="UP001292094"/>
    </source>
</evidence>
<feature type="transmembrane region" description="Helical" evidence="5">
    <location>
        <begin position="50"/>
        <end position="70"/>
    </location>
</feature>
<sequence length="160" mass="17145">MNSNSRRLRFTVEERIFEGVVGGTISLTAMTYASEIADTSHRGSFVSVNIIMLLLGIVGGAALGLIFTWILQSAGINSDLEVWTAVILLVPVGGSILQTLLIDRLGRRLCLIVSLAPSTVFCFSLGVFSYLYNQVEPNGYNVLHASNGSGFNETGQVDTG</sequence>
<evidence type="ECO:0000259" key="6">
    <source>
        <dbReference type="PROSITE" id="PS50850"/>
    </source>
</evidence>
<feature type="transmembrane region" description="Helical" evidence="5">
    <location>
        <begin position="109"/>
        <end position="132"/>
    </location>
</feature>
<keyword evidence="4 5" id="KW-0472">Membrane</keyword>
<evidence type="ECO:0000313" key="7">
    <source>
        <dbReference type="EMBL" id="KAK4325390.1"/>
    </source>
</evidence>